<dbReference type="AlphaFoldDB" id="A0A3B0XTX8"/>
<dbReference type="InterPro" id="IPR036249">
    <property type="entry name" value="Thioredoxin-like_sf"/>
</dbReference>
<dbReference type="GO" id="GO:0015035">
    <property type="term" value="F:protein-disulfide reductase activity"/>
    <property type="evidence" value="ECO:0007669"/>
    <property type="project" value="TreeGrafter"/>
</dbReference>
<dbReference type="PANTHER" id="PTHR45663">
    <property type="entry name" value="GEO12009P1"/>
    <property type="match status" value="1"/>
</dbReference>
<dbReference type="Pfam" id="PF00085">
    <property type="entry name" value="Thioredoxin"/>
    <property type="match status" value="1"/>
</dbReference>
<evidence type="ECO:0000259" key="1">
    <source>
        <dbReference type="PROSITE" id="PS51352"/>
    </source>
</evidence>
<accession>A0A3B0XTX8</accession>
<proteinExistence type="predicted"/>
<dbReference type="InterPro" id="IPR013766">
    <property type="entry name" value="Thioredoxin_domain"/>
</dbReference>
<dbReference type="Gene3D" id="3.40.30.10">
    <property type="entry name" value="Glutaredoxin"/>
    <property type="match status" value="1"/>
</dbReference>
<dbReference type="PROSITE" id="PS51352">
    <property type="entry name" value="THIOREDOXIN_2"/>
    <property type="match status" value="1"/>
</dbReference>
<dbReference type="CDD" id="cd02947">
    <property type="entry name" value="TRX_family"/>
    <property type="match status" value="1"/>
</dbReference>
<feature type="domain" description="Thioredoxin" evidence="1">
    <location>
        <begin position="1"/>
        <end position="113"/>
    </location>
</feature>
<organism evidence="2">
    <name type="scientific">hydrothermal vent metagenome</name>
    <dbReference type="NCBI Taxonomy" id="652676"/>
    <lineage>
        <taxon>unclassified sequences</taxon>
        <taxon>metagenomes</taxon>
        <taxon>ecological metagenomes</taxon>
    </lineage>
</organism>
<dbReference type="PANTHER" id="PTHR45663:SF11">
    <property type="entry name" value="GEO12009P1"/>
    <property type="match status" value="1"/>
</dbReference>
<dbReference type="Pfam" id="PF14561">
    <property type="entry name" value="TPR_20"/>
    <property type="match status" value="1"/>
</dbReference>
<gene>
    <name evidence="2" type="ORF">MNBD_GAMMA08-1398</name>
</gene>
<sequence>MTNNYIFDATPENFNELVIGNSSRGPVMVNYWSERAGPCIKLWPTLEKLANEYAGRFLLININTDKFKSFAQNELGIVSVPTLQIFHNQQVVDVVHGAESEGSIRNLLSRHLPRSSDSLLVESVKMYNNNKPDQAIDELKKLQQTDPENPRIATSIIKLMYRESRFEEMQQYVNTQSSAVKNNEEVITLLTHSMLQMAAAKVENIDELNAAIEADKENLDLMYQLVAMDALNNHLTDALDLLLKMLKIDAQYKNNLPAKTMVLLLNNLGSHSEQAKRYRSEMIDALSKTN</sequence>
<dbReference type="EMBL" id="UOFH01000108">
    <property type="protein sequence ID" value="VAW59806.1"/>
    <property type="molecule type" value="Genomic_DNA"/>
</dbReference>
<dbReference type="GO" id="GO:0006950">
    <property type="term" value="P:response to stress"/>
    <property type="evidence" value="ECO:0007669"/>
    <property type="project" value="UniProtKB-ARBA"/>
</dbReference>
<dbReference type="GO" id="GO:0005737">
    <property type="term" value="C:cytoplasm"/>
    <property type="evidence" value="ECO:0007669"/>
    <property type="project" value="TreeGrafter"/>
</dbReference>
<dbReference type="SUPFAM" id="SSF48452">
    <property type="entry name" value="TPR-like"/>
    <property type="match status" value="1"/>
</dbReference>
<dbReference type="SUPFAM" id="SSF52833">
    <property type="entry name" value="Thioredoxin-like"/>
    <property type="match status" value="1"/>
</dbReference>
<reference evidence="2" key="1">
    <citation type="submission" date="2018-06" db="EMBL/GenBank/DDBJ databases">
        <authorList>
            <person name="Zhirakovskaya E."/>
        </authorList>
    </citation>
    <scope>NUCLEOTIDE SEQUENCE</scope>
</reference>
<evidence type="ECO:0000313" key="2">
    <source>
        <dbReference type="EMBL" id="VAW59806.1"/>
    </source>
</evidence>
<dbReference type="InterPro" id="IPR011990">
    <property type="entry name" value="TPR-like_helical_dom_sf"/>
</dbReference>
<dbReference type="Gene3D" id="1.25.40.10">
    <property type="entry name" value="Tetratricopeptide repeat domain"/>
    <property type="match status" value="1"/>
</dbReference>
<name>A0A3B0XTX8_9ZZZZ</name>
<protein>
    <recommendedName>
        <fullName evidence="1">Thioredoxin domain-containing protein</fullName>
    </recommendedName>
</protein>